<protein>
    <submittedName>
        <fullName evidence="1">Uncharacterized protein</fullName>
    </submittedName>
</protein>
<dbReference type="EMBL" id="KV417544">
    <property type="protein sequence ID" value="KZP21813.1"/>
    <property type="molecule type" value="Genomic_DNA"/>
</dbReference>
<evidence type="ECO:0000313" key="2">
    <source>
        <dbReference type="Proteomes" id="UP000076532"/>
    </source>
</evidence>
<keyword evidence="2" id="KW-1185">Reference proteome</keyword>
<evidence type="ECO:0000313" key="1">
    <source>
        <dbReference type="EMBL" id="KZP21813.1"/>
    </source>
</evidence>
<name>A0A166KE51_9AGAM</name>
<dbReference type="AlphaFoldDB" id="A0A166KE51"/>
<sequence>MALRPPVFLSTSSRQVSHTPPHTYPMCDDISDACPQTVHARSHTPCSRLEHPRHQCTTSHSHPPCTSPVCTYGFLHAAALALHASVVTTIAPACTPHPLVFAATHTLPALTVARAPSCHTLVCARSCARPHPCSQTRSPTRVHRLPALALAPTRARCTVSLQHAPPAVFAH</sequence>
<reference evidence="1 2" key="1">
    <citation type="journal article" date="2016" name="Mol. Biol. Evol.">
        <title>Comparative Genomics of Early-Diverging Mushroom-Forming Fungi Provides Insights into the Origins of Lignocellulose Decay Capabilities.</title>
        <authorList>
            <person name="Nagy L.G."/>
            <person name="Riley R."/>
            <person name="Tritt A."/>
            <person name="Adam C."/>
            <person name="Daum C."/>
            <person name="Floudas D."/>
            <person name="Sun H."/>
            <person name="Yadav J.S."/>
            <person name="Pangilinan J."/>
            <person name="Larsson K.H."/>
            <person name="Matsuura K."/>
            <person name="Barry K."/>
            <person name="Labutti K."/>
            <person name="Kuo R."/>
            <person name="Ohm R.A."/>
            <person name="Bhattacharya S.S."/>
            <person name="Shirouzu T."/>
            <person name="Yoshinaga Y."/>
            <person name="Martin F.M."/>
            <person name="Grigoriev I.V."/>
            <person name="Hibbett D.S."/>
        </authorList>
    </citation>
    <scope>NUCLEOTIDE SEQUENCE [LARGE SCALE GENOMIC DNA]</scope>
    <source>
        <strain evidence="1 2">CBS 109695</strain>
    </source>
</reference>
<accession>A0A166KE51</accession>
<dbReference type="Proteomes" id="UP000076532">
    <property type="component" value="Unassembled WGS sequence"/>
</dbReference>
<organism evidence="1 2">
    <name type="scientific">Athelia psychrophila</name>
    <dbReference type="NCBI Taxonomy" id="1759441"/>
    <lineage>
        <taxon>Eukaryota</taxon>
        <taxon>Fungi</taxon>
        <taxon>Dikarya</taxon>
        <taxon>Basidiomycota</taxon>
        <taxon>Agaricomycotina</taxon>
        <taxon>Agaricomycetes</taxon>
        <taxon>Agaricomycetidae</taxon>
        <taxon>Atheliales</taxon>
        <taxon>Atheliaceae</taxon>
        <taxon>Athelia</taxon>
    </lineage>
</organism>
<gene>
    <name evidence="1" type="ORF">FIBSPDRAFT_953352</name>
</gene>
<proteinExistence type="predicted"/>